<dbReference type="PROSITE" id="PS50929">
    <property type="entry name" value="ABC_TM1F"/>
    <property type="match status" value="1"/>
</dbReference>
<evidence type="ECO:0000256" key="6">
    <source>
        <dbReference type="ARBA" id="ARBA00023136"/>
    </source>
</evidence>
<keyword evidence="2 7" id="KW-0812">Transmembrane</keyword>
<evidence type="ECO:0000256" key="2">
    <source>
        <dbReference type="ARBA" id="ARBA00022692"/>
    </source>
</evidence>
<comment type="caution">
    <text evidence="10">The sequence shown here is derived from an EMBL/GenBank/DDBJ whole genome shotgun (WGS) entry which is preliminary data.</text>
</comment>
<dbReference type="InterPro" id="IPR039421">
    <property type="entry name" value="Type_1_exporter"/>
</dbReference>
<feature type="domain" description="ABC transporter" evidence="8">
    <location>
        <begin position="368"/>
        <end position="626"/>
    </location>
</feature>
<proteinExistence type="predicted"/>
<gene>
    <name evidence="10" type="ORF">HGK34_08730</name>
</gene>
<dbReference type="SUPFAM" id="SSF90123">
    <property type="entry name" value="ABC transporter transmembrane region"/>
    <property type="match status" value="1"/>
</dbReference>
<sequence>MSATTAEPVVSEDELDANGARIESVSGLGVFATLRRGIQLSPEILNGIWVTLAFAVLAAGGKVVVPLTVQRTIDDGILAEGGPDASRVVTLTALAAAGLVLAGVCAALVNVRLFRSTEAGLATLRTRAFRHVHDLSTLTQNTERRGALVARVTNDVDTISLFVQWGGIMLLVSILQILVATTLMAWYSPVLTVVVWVCFVPMFLFMRVGQRKVNGAYTLVRERVGAMLGAISESVVGAETVRAYGVSERTGRRISGAVEATRRAQRRSMELVAFVFSSGVFVANFVLAVVVVLGAWLGIGGALSAGEVVAFLFLVQLFTGPVQMGTEILNEMQNAVAGWRRVIAVLETPVEVTEAPDAVDLPRGPARVTLRGVRFAYTGGPDVLHGVSLDLPPRTKVAVVGQTGSGKTTIAKLVTRLMDPVDGVVELDGTDLRKVSFASLRERVVLVPQEGFLFDGSVLENAAYGLRGGSGRAVAGAGPAARDGVADGVAAEEVRSVVAAAFAELGLTDWVRSLPDGLDTQVGQRGEALSAGERQLVAIARAFLAAPDLLVLDEATSAVDPATEVRIARALDSLTAGRSTITIAHRLSTAEAADLVVVVDAGEIVETGPHTDLVAAGGTYSRMHASWVAQTR</sequence>
<dbReference type="InterPro" id="IPR011527">
    <property type="entry name" value="ABC1_TM_dom"/>
</dbReference>
<dbReference type="PROSITE" id="PS00211">
    <property type="entry name" value="ABC_TRANSPORTER_1"/>
    <property type="match status" value="1"/>
</dbReference>
<reference evidence="10 11" key="1">
    <citation type="journal article" date="2021" name="Arch. Microbiol.">
        <title>Myceligenerans indicum sp. nov., an actinobacterium isolated from mangrove sediment of Sundarbans, India.</title>
        <authorList>
            <person name="Asha K."/>
            <person name="Bhadury P."/>
        </authorList>
    </citation>
    <scope>NUCLEOTIDE SEQUENCE [LARGE SCALE GENOMIC DNA]</scope>
    <source>
        <strain evidence="10 11">I2</strain>
    </source>
</reference>
<feature type="transmembrane region" description="Helical" evidence="7">
    <location>
        <begin position="44"/>
        <end position="65"/>
    </location>
</feature>
<evidence type="ECO:0000256" key="1">
    <source>
        <dbReference type="ARBA" id="ARBA00004651"/>
    </source>
</evidence>
<dbReference type="Proteomes" id="UP000675409">
    <property type="component" value="Unassembled WGS sequence"/>
</dbReference>
<evidence type="ECO:0000313" key="10">
    <source>
        <dbReference type="EMBL" id="MBL0886354.1"/>
    </source>
</evidence>
<evidence type="ECO:0000256" key="3">
    <source>
        <dbReference type="ARBA" id="ARBA00022741"/>
    </source>
</evidence>
<comment type="subcellular location">
    <subcellularLocation>
        <location evidence="1">Cell membrane</location>
        <topology evidence="1">Multi-pass membrane protein</topology>
    </subcellularLocation>
</comment>
<evidence type="ECO:0000259" key="8">
    <source>
        <dbReference type="PROSITE" id="PS50893"/>
    </source>
</evidence>
<feature type="transmembrane region" description="Helical" evidence="7">
    <location>
        <begin position="161"/>
        <end position="180"/>
    </location>
</feature>
<organism evidence="10 11">
    <name type="scientific">Myceligenerans indicum</name>
    <dbReference type="NCBI Taxonomy" id="2593663"/>
    <lineage>
        <taxon>Bacteria</taxon>
        <taxon>Bacillati</taxon>
        <taxon>Actinomycetota</taxon>
        <taxon>Actinomycetes</taxon>
        <taxon>Micrococcales</taxon>
        <taxon>Promicromonosporaceae</taxon>
        <taxon>Myceligenerans</taxon>
    </lineage>
</organism>
<accession>A0ABS1LJM2</accession>
<dbReference type="SMART" id="SM00382">
    <property type="entry name" value="AAA"/>
    <property type="match status" value="1"/>
</dbReference>
<protein>
    <submittedName>
        <fullName evidence="10">ABC transporter ATP-binding protein</fullName>
    </submittedName>
</protein>
<dbReference type="Pfam" id="PF00005">
    <property type="entry name" value="ABC_tran"/>
    <property type="match status" value="1"/>
</dbReference>
<evidence type="ECO:0000256" key="5">
    <source>
        <dbReference type="ARBA" id="ARBA00022989"/>
    </source>
</evidence>
<dbReference type="Pfam" id="PF00664">
    <property type="entry name" value="ABC_membrane"/>
    <property type="match status" value="1"/>
</dbReference>
<feature type="transmembrane region" description="Helical" evidence="7">
    <location>
        <begin position="85"/>
        <end position="109"/>
    </location>
</feature>
<dbReference type="RefSeq" id="WP_201846195.1">
    <property type="nucleotide sequence ID" value="NZ_JABBYC010000010.1"/>
</dbReference>
<evidence type="ECO:0000259" key="9">
    <source>
        <dbReference type="PROSITE" id="PS50929"/>
    </source>
</evidence>
<evidence type="ECO:0000256" key="7">
    <source>
        <dbReference type="SAM" id="Phobius"/>
    </source>
</evidence>
<keyword evidence="5 7" id="KW-1133">Transmembrane helix</keyword>
<dbReference type="EMBL" id="JABBYC010000010">
    <property type="protein sequence ID" value="MBL0886354.1"/>
    <property type="molecule type" value="Genomic_DNA"/>
</dbReference>
<dbReference type="InterPro" id="IPR003439">
    <property type="entry name" value="ABC_transporter-like_ATP-bd"/>
</dbReference>
<evidence type="ECO:0000256" key="4">
    <source>
        <dbReference type="ARBA" id="ARBA00022840"/>
    </source>
</evidence>
<dbReference type="InterPro" id="IPR027417">
    <property type="entry name" value="P-loop_NTPase"/>
</dbReference>
<dbReference type="SUPFAM" id="SSF52540">
    <property type="entry name" value="P-loop containing nucleoside triphosphate hydrolases"/>
    <property type="match status" value="1"/>
</dbReference>
<dbReference type="InterPro" id="IPR036640">
    <property type="entry name" value="ABC1_TM_sf"/>
</dbReference>
<evidence type="ECO:0000313" key="11">
    <source>
        <dbReference type="Proteomes" id="UP000675409"/>
    </source>
</evidence>
<keyword evidence="6 7" id="KW-0472">Membrane</keyword>
<dbReference type="PANTHER" id="PTHR43394:SF1">
    <property type="entry name" value="ATP-BINDING CASSETTE SUB-FAMILY B MEMBER 10, MITOCHONDRIAL"/>
    <property type="match status" value="1"/>
</dbReference>
<dbReference type="Gene3D" id="3.40.50.300">
    <property type="entry name" value="P-loop containing nucleotide triphosphate hydrolases"/>
    <property type="match status" value="1"/>
</dbReference>
<keyword evidence="4 10" id="KW-0067">ATP-binding</keyword>
<dbReference type="GO" id="GO:0005524">
    <property type="term" value="F:ATP binding"/>
    <property type="evidence" value="ECO:0007669"/>
    <property type="project" value="UniProtKB-KW"/>
</dbReference>
<dbReference type="PANTHER" id="PTHR43394">
    <property type="entry name" value="ATP-DEPENDENT PERMEASE MDL1, MITOCHONDRIAL"/>
    <property type="match status" value="1"/>
</dbReference>
<feature type="transmembrane region" description="Helical" evidence="7">
    <location>
        <begin position="186"/>
        <end position="205"/>
    </location>
</feature>
<feature type="domain" description="ABC transmembrane type-1" evidence="9">
    <location>
        <begin position="49"/>
        <end position="334"/>
    </location>
</feature>
<dbReference type="Gene3D" id="1.20.1560.10">
    <property type="entry name" value="ABC transporter type 1, transmembrane domain"/>
    <property type="match status" value="1"/>
</dbReference>
<name>A0ABS1LJM2_9MICO</name>
<feature type="transmembrane region" description="Helical" evidence="7">
    <location>
        <begin position="271"/>
        <end position="296"/>
    </location>
</feature>
<dbReference type="InterPro" id="IPR003593">
    <property type="entry name" value="AAA+_ATPase"/>
</dbReference>
<keyword evidence="11" id="KW-1185">Reference proteome</keyword>
<dbReference type="PROSITE" id="PS50893">
    <property type="entry name" value="ABC_TRANSPORTER_2"/>
    <property type="match status" value="1"/>
</dbReference>
<dbReference type="InterPro" id="IPR017871">
    <property type="entry name" value="ABC_transporter-like_CS"/>
</dbReference>
<keyword evidence="3" id="KW-0547">Nucleotide-binding</keyword>